<dbReference type="EMBL" id="JACHCA010000015">
    <property type="protein sequence ID" value="MBB6130494.1"/>
    <property type="molecule type" value="Genomic_DNA"/>
</dbReference>
<dbReference type="Proteomes" id="UP000541583">
    <property type="component" value="Unassembled WGS sequence"/>
</dbReference>
<keyword evidence="1" id="KW-0472">Membrane</keyword>
<evidence type="ECO:0000313" key="5">
    <source>
        <dbReference type="Proteomes" id="UP000548326"/>
    </source>
</evidence>
<evidence type="ECO:0000256" key="1">
    <source>
        <dbReference type="SAM" id="Phobius"/>
    </source>
</evidence>
<keyword evidence="1" id="KW-1133">Transmembrane helix</keyword>
<dbReference type="AlphaFoldDB" id="A0A1N6UN71"/>
<proteinExistence type="predicted"/>
<feature type="transmembrane region" description="Helical" evidence="1">
    <location>
        <begin position="66"/>
        <end position="90"/>
    </location>
</feature>
<keyword evidence="1" id="KW-0812">Transmembrane</keyword>
<evidence type="ECO:0000313" key="3">
    <source>
        <dbReference type="EMBL" id="MBB6130494.1"/>
    </source>
</evidence>
<protein>
    <submittedName>
        <fullName evidence="2 3">Membrane channel-forming protein YqfA (Hemolysin III family)</fullName>
    </submittedName>
</protein>
<evidence type="ECO:0000313" key="4">
    <source>
        <dbReference type="Proteomes" id="UP000541583"/>
    </source>
</evidence>
<dbReference type="Proteomes" id="UP000548326">
    <property type="component" value="Unassembled WGS sequence"/>
</dbReference>
<accession>A0A1N6UN71</accession>
<comment type="caution">
    <text evidence="3">The sequence shown here is derived from an EMBL/GenBank/DDBJ whole genome shotgun (WGS) entry which is preliminary data.</text>
</comment>
<keyword evidence="4" id="KW-1185">Reference proteome</keyword>
<dbReference type="STRING" id="354630.SAMN05421821_103133"/>
<dbReference type="OrthoDB" id="799709at2"/>
<dbReference type="RefSeq" id="WP_076372154.1">
    <property type="nucleotide sequence ID" value="NZ_FTMG01000003.1"/>
</dbReference>
<feature type="transmembrane region" description="Helical" evidence="1">
    <location>
        <begin position="41"/>
        <end position="59"/>
    </location>
</feature>
<dbReference type="EMBL" id="JACHCB010000003">
    <property type="protein sequence ID" value="MBB6108899.1"/>
    <property type="molecule type" value="Genomic_DNA"/>
</dbReference>
<gene>
    <name evidence="3" type="ORF">HDF22_004634</name>
    <name evidence="2" type="ORF">HDF23_001642</name>
</gene>
<reference evidence="4 5" key="1">
    <citation type="submission" date="2020-08" db="EMBL/GenBank/DDBJ databases">
        <title>Genomic Encyclopedia of Type Strains, Phase IV (KMG-V): Genome sequencing to study the core and pangenomes of soil and plant-associated prokaryotes.</title>
        <authorList>
            <person name="Whitman W."/>
        </authorList>
    </citation>
    <scope>NUCLEOTIDE SEQUENCE [LARGE SCALE GENOMIC DNA]</scope>
    <source>
        <strain evidence="2 4">ANJLi2</strain>
        <strain evidence="3 5">MP601</strain>
    </source>
</reference>
<name>A0A1N6UN71_9SPHI</name>
<organism evidence="3 5">
    <name type="scientific">Mucilaginibacter lappiensis</name>
    <dbReference type="NCBI Taxonomy" id="354630"/>
    <lineage>
        <taxon>Bacteria</taxon>
        <taxon>Pseudomonadati</taxon>
        <taxon>Bacteroidota</taxon>
        <taxon>Sphingobacteriia</taxon>
        <taxon>Sphingobacteriales</taxon>
        <taxon>Sphingobacteriaceae</taxon>
        <taxon>Mucilaginibacter</taxon>
    </lineage>
</organism>
<feature type="transmembrane region" description="Helical" evidence="1">
    <location>
        <begin position="110"/>
        <end position="127"/>
    </location>
</feature>
<evidence type="ECO:0000313" key="2">
    <source>
        <dbReference type="EMBL" id="MBB6108899.1"/>
    </source>
</evidence>
<sequence length="146" mass="16082">MRISSILSFLGFVLLFAGTYCPLLRPLGLFNWNVYQLNQPYGLVLALVAVVGVAASFLNQPKIIKAAAWMALALVVLLLLASIFKVQTAFSFIPFKKLDAYLTRHVRFKWGWYVLFTGVILSIAGALSSKRKAYVKPTPAAEDAGN</sequence>